<comment type="subunit">
    <text evidence="6">The basal body constitutes a major portion of the flagellar organelle and consists of a number of rings mounted on a central rod.</text>
</comment>
<dbReference type="Pfam" id="PF00460">
    <property type="entry name" value="Flg_bb_rod"/>
    <property type="match status" value="1"/>
</dbReference>
<feature type="domain" description="Flagellar basal body rod protein N-terminal" evidence="7">
    <location>
        <begin position="18"/>
        <end position="34"/>
    </location>
</feature>
<evidence type="ECO:0000313" key="8">
    <source>
        <dbReference type="EMBL" id="SMC09287.1"/>
    </source>
</evidence>
<proteinExistence type="inferred from homology"/>
<dbReference type="NCBIfam" id="TIGR01396">
    <property type="entry name" value="FlgB"/>
    <property type="match status" value="1"/>
</dbReference>
<evidence type="ECO:0000313" key="9">
    <source>
        <dbReference type="Proteomes" id="UP000192602"/>
    </source>
</evidence>
<gene>
    <name evidence="8" type="ORF">SAMN05660197_1093</name>
</gene>
<dbReference type="EMBL" id="FWWZ01000001">
    <property type="protein sequence ID" value="SMC09287.1"/>
    <property type="molecule type" value="Genomic_DNA"/>
</dbReference>
<evidence type="ECO:0000259" key="7">
    <source>
        <dbReference type="Pfam" id="PF00460"/>
    </source>
</evidence>
<keyword evidence="8" id="KW-0282">Flagellum</keyword>
<accession>A0A1W1WSL2</accession>
<sequence length="121" mass="13936">MWDKIDKISQTASFYLERTKVIQSNIANADTPGYVPKELVFAKELERSMELKKDNPKHIEPTSNGKKFKEIELSKIRGYDDNRVDVQEELAKLAESSIMYKSLAENLKKEFAKLKLVISGR</sequence>
<evidence type="ECO:0000256" key="1">
    <source>
        <dbReference type="ARBA" id="ARBA00004117"/>
    </source>
</evidence>
<keyword evidence="8" id="KW-0969">Cilium</keyword>
<keyword evidence="9" id="KW-1185">Reference proteome</keyword>
<comment type="function">
    <text evidence="5 6">Structural component of flagellum, the bacterial motility apparatus. Part of the rod structure of flagellar basal body.</text>
</comment>
<dbReference type="STRING" id="1069081.SAMN05660197_1093"/>
<name>A0A1W1WSL2_9BACT</name>
<dbReference type="GO" id="GO:0030694">
    <property type="term" value="C:bacterial-type flagellum basal body, rod"/>
    <property type="evidence" value="ECO:0007669"/>
    <property type="project" value="InterPro"/>
</dbReference>
<dbReference type="Proteomes" id="UP000192602">
    <property type="component" value="Unassembled WGS sequence"/>
</dbReference>
<dbReference type="InterPro" id="IPR006300">
    <property type="entry name" value="FlgB"/>
</dbReference>
<comment type="similarity">
    <text evidence="2 6">Belongs to the flagella basal body rod proteins family.</text>
</comment>
<dbReference type="RefSeq" id="WP_084275523.1">
    <property type="nucleotide sequence ID" value="NZ_AP026671.1"/>
</dbReference>
<keyword evidence="4 6" id="KW-0975">Bacterial flagellum</keyword>
<dbReference type="InterPro" id="IPR001444">
    <property type="entry name" value="Flag_bb_rod_N"/>
</dbReference>
<protein>
    <recommendedName>
        <fullName evidence="3 6">Flagellar basal body rod protein FlgB</fullName>
    </recommendedName>
</protein>
<comment type="subcellular location">
    <subcellularLocation>
        <location evidence="1 6">Bacterial flagellum basal body</location>
    </subcellularLocation>
</comment>
<evidence type="ECO:0000256" key="2">
    <source>
        <dbReference type="ARBA" id="ARBA00009677"/>
    </source>
</evidence>
<evidence type="ECO:0000256" key="4">
    <source>
        <dbReference type="ARBA" id="ARBA00023143"/>
    </source>
</evidence>
<organism evidence="8 9">
    <name type="scientific">Nitratiruptor tergarcus DSM 16512</name>
    <dbReference type="NCBI Taxonomy" id="1069081"/>
    <lineage>
        <taxon>Bacteria</taxon>
        <taxon>Pseudomonadati</taxon>
        <taxon>Campylobacterota</taxon>
        <taxon>Epsilonproteobacteria</taxon>
        <taxon>Nautiliales</taxon>
        <taxon>Nitratiruptoraceae</taxon>
        <taxon>Nitratiruptor</taxon>
    </lineage>
</organism>
<dbReference type="PIRSF" id="PIRSF002889">
    <property type="entry name" value="Rod_FlgB"/>
    <property type="match status" value="1"/>
</dbReference>
<reference evidence="9" key="1">
    <citation type="submission" date="2017-04" db="EMBL/GenBank/DDBJ databases">
        <authorList>
            <person name="Varghese N."/>
            <person name="Submissions S."/>
        </authorList>
    </citation>
    <scope>NUCLEOTIDE SEQUENCE [LARGE SCALE GENOMIC DNA]</scope>
    <source>
        <strain evidence="9">DSM 16512</strain>
    </source>
</reference>
<dbReference type="OrthoDB" id="9788334at2"/>
<dbReference type="GO" id="GO:0071973">
    <property type="term" value="P:bacterial-type flagellum-dependent cell motility"/>
    <property type="evidence" value="ECO:0007669"/>
    <property type="project" value="InterPro"/>
</dbReference>
<evidence type="ECO:0000256" key="3">
    <source>
        <dbReference type="ARBA" id="ARBA00014376"/>
    </source>
</evidence>
<dbReference type="AlphaFoldDB" id="A0A1W1WSL2"/>
<keyword evidence="8" id="KW-0966">Cell projection</keyword>
<evidence type="ECO:0000256" key="5">
    <source>
        <dbReference type="ARBA" id="ARBA00024934"/>
    </source>
</evidence>
<evidence type="ECO:0000256" key="6">
    <source>
        <dbReference type="PIRNR" id="PIRNR002889"/>
    </source>
</evidence>